<feature type="domain" description="CO dehydrogenase flavoprotein C-terminal" evidence="4">
    <location>
        <begin position="66"/>
        <end position="167"/>
    </location>
</feature>
<dbReference type="InterPro" id="IPR051312">
    <property type="entry name" value="Diverse_Substr_Oxidored"/>
</dbReference>
<name>A0A382Z4Y4_9ZZZZ</name>
<keyword evidence="2" id="KW-0274">FAD</keyword>
<dbReference type="InterPro" id="IPR036318">
    <property type="entry name" value="FAD-bd_PCMH-like_sf"/>
</dbReference>
<dbReference type="GO" id="GO:0050660">
    <property type="term" value="F:flavin adenine dinucleotide binding"/>
    <property type="evidence" value="ECO:0007669"/>
    <property type="project" value="InterPro"/>
</dbReference>
<dbReference type="SUPFAM" id="SSF56176">
    <property type="entry name" value="FAD-binding/transporter-associated domain-like"/>
    <property type="match status" value="1"/>
</dbReference>
<gene>
    <name evidence="5" type="ORF">METZ01_LOCUS443421</name>
</gene>
<dbReference type="AlphaFoldDB" id="A0A382Z4Y4"/>
<evidence type="ECO:0000256" key="1">
    <source>
        <dbReference type="ARBA" id="ARBA00022630"/>
    </source>
</evidence>
<dbReference type="Gene3D" id="3.30.465.10">
    <property type="match status" value="1"/>
</dbReference>
<accession>A0A382Z4Y4</accession>
<sequence length="170" mass="18855">CWAAFCGDLAPALLVMAAEVEVVSADRTHRMALSELYRDDGLNHLNLGEREFISAVRIPVGRNIRADYAKSRLRGSIDFPLVGVAVALRRDGDVLDHLSVALTGTNCSPLVVPEVVELTGKSLDDRALEKLGRMVKARIQPMNSTFTSHQYRRRVAITLAKRLARELFKD</sequence>
<dbReference type="Pfam" id="PF00941">
    <property type="entry name" value="FAD_binding_5"/>
    <property type="match status" value="1"/>
</dbReference>
<evidence type="ECO:0000256" key="3">
    <source>
        <dbReference type="ARBA" id="ARBA00023002"/>
    </source>
</evidence>
<dbReference type="EMBL" id="UINC01181066">
    <property type="protein sequence ID" value="SVD90567.1"/>
    <property type="molecule type" value="Genomic_DNA"/>
</dbReference>
<dbReference type="Gene3D" id="3.30.390.50">
    <property type="entry name" value="CO dehydrogenase flavoprotein, C-terminal domain"/>
    <property type="match status" value="1"/>
</dbReference>
<protein>
    <recommendedName>
        <fullName evidence="4">CO dehydrogenase flavoprotein C-terminal domain-containing protein</fullName>
    </recommendedName>
</protein>
<evidence type="ECO:0000259" key="4">
    <source>
        <dbReference type="SMART" id="SM01092"/>
    </source>
</evidence>
<organism evidence="5">
    <name type="scientific">marine metagenome</name>
    <dbReference type="NCBI Taxonomy" id="408172"/>
    <lineage>
        <taxon>unclassified sequences</taxon>
        <taxon>metagenomes</taxon>
        <taxon>ecological metagenomes</taxon>
    </lineage>
</organism>
<dbReference type="InterPro" id="IPR016169">
    <property type="entry name" value="FAD-bd_PCMH_sub2"/>
</dbReference>
<proteinExistence type="predicted"/>
<dbReference type="Pfam" id="PF03450">
    <property type="entry name" value="CO_deh_flav_C"/>
    <property type="match status" value="1"/>
</dbReference>
<feature type="non-terminal residue" evidence="5">
    <location>
        <position position="1"/>
    </location>
</feature>
<dbReference type="InterPro" id="IPR036683">
    <property type="entry name" value="CO_DH_flav_C_dom_sf"/>
</dbReference>
<dbReference type="GO" id="GO:0016491">
    <property type="term" value="F:oxidoreductase activity"/>
    <property type="evidence" value="ECO:0007669"/>
    <property type="project" value="UniProtKB-KW"/>
</dbReference>
<dbReference type="InterPro" id="IPR002346">
    <property type="entry name" value="Mopterin_DH_FAD-bd"/>
</dbReference>
<keyword evidence="1" id="KW-0285">Flavoprotein</keyword>
<dbReference type="PANTHER" id="PTHR42659:SF2">
    <property type="entry name" value="XANTHINE DEHYDROGENASE SUBUNIT C-RELATED"/>
    <property type="match status" value="1"/>
</dbReference>
<dbReference type="PANTHER" id="PTHR42659">
    <property type="entry name" value="XANTHINE DEHYDROGENASE SUBUNIT C-RELATED"/>
    <property type="match status" value="1"/>
</dbReference>
<dbReference type="SUPFAM" id="SSF55447">
    <property type="entry name" value="CO dehydrogenase flavoprotein C-terminal domain-like"/>
    <property type="match status" value="1"/>
</dbReference>
<reference evidence="5" key="1">
    <citation type="submission" date="2018-05" db="EMBL/GenBank/DDBJ databases">
        <authorList>
            <person name="Lanie J.A."/>
            <person name="Ng W.-L."/>
            <person name="Kazmierczak K.M."/>
            <person name="Andrzejewski T.M."/>
            <person name="Davidsen T.M."/>
            <person name="Wayne K.J."/>
            <person name="Tettelin H."/>
            <person name="Glass J.I."/>
            <person name="Rusch D."/>
            <person name="Podicherti R."/>
            <person name="Tsui H.-C.T."/>
            <person name="Winkler M.E."/>
        </authorList>
    </citation>
    <scope>NUCLEOTIDE SEQUENCE</scope>
</reference>
<evidence type="ECO:0000313" key="5">
    <source>
        <dbReference type="EMBL" id="SVD90567.1"/>
    </source>
</evidence>
<evidence type="ECO:0000256" key="2">
    <source>
        <dbReference type="ARBA" id="ARBA00022827"/>
    </source>
</evidence>
<dbReference type="InterPro" id="IPR005107">
    <property type="entry name" value="CO_DH_flav_C"/>
</dbReference>
<dbReference type="SMART" id="SM01092">
    <property type="entry name" value="CO_deh_flav_C"/>
    <property type="match status" value="1"/>
</dbReference>
<keyword evidence="3" id="KW-0560">Oxidoreductase</keyword>